<dbReference type="Proteomes" id="UP001334248">
    <property type="component" value="Unassembled WGS sequence"/>
</dbReference>
<dbReference type="InterPro" id="IPR003593">
    <property type="entry name" value="AAA+_ATPase"/>
</dbReference>
<dbReference type="RefSeq" id="XP_064727441.1">
    <property type="nucleotide sequence ID" value="XM_064877054.1"/>
</dbReference>
<name>A0ABR0RFF1_9EURO</name>
<dbReference type="InterPro" id="IPR027417">
    <property type="entry name" value="P-loop_NTPase"/>
</dbReference>
<dbReference type="Gene3D" id="3.40.50.300">
    <property type="entry name" value="P-loop containing nucleotide triphosphate hydrolases"/>
    <property type="match status" value="1"/>
</dbReference>
<sequence length="713" mass="81178">MDGSSEPSKPTQQNRRMTADWFRVPPTDYLNVSTITYPRGSRATVAELENDALVDVLLFRSNGRQFCRNGKQSEDWIIQLFVDTDDFNDSTVDSTKFAAIGVHSKPLLDSLRPALASVHCPLADSVTEQHRFYPPFNDLFFAQGRILETLKYAGLGAAKEKQLRTFVTVMQVVLKKTNHQVREMAGKRIIDFENVWTLFPPGSFAVTDIHEVPHILQVIDNLAEPVFPDPNARKKEEKHMPFKFVSYGFDGYNFGTYEDKYSCWDWKGHIGVSSLTYRPLAFDERYGDGAIVKKAVERGRRVLEYQSYHYCSYKGTCPPTTPNKFSGKVKIDGRIIVDCLQARRSDPDFSIFFGQIEHPISPIPGKTKEIYNAMRPLYLPSQSRRPNREEQDKRKHFFGSHDAYLMLMKPLFPAWSLDHNDWFWVNVSNLEPVKFAADPMNQLVDSSTRLMGLLNLMIQRKLQQLPADGGPTNREVNGRDVLMIMLSGKSGIGKTATVVATAELQKRPLLRVNAPEVGANVNHARTDFLQTLENAAAWQALVLFDNAARILGSNNKSRAFYGQTHLAQDIASMLERFRGVVFLTKQDNQRLIHEVAQQVQVHLQLDEFTTEKRHKIWTSRFREASFAVSEDTITDISSWDLNGHEIEHLFENLQLVYGQDHGTVVSTAEIAELRALTCSQEPEEKESFAETESTFQSPQRDQASPLRYITVKN</sequence>
<evidence type="ECO:0000313" key="4">
    <source>
        <dbReference type="Proteomes" id="UP001334248"/>
    </source>
</evidence>
<dbReference type="EMBL" id="JAVHJV010000011">
    <property type="protein sequence ID" value="KAK5939351.1"/>
    <property type="molecule type" value="Genomic_DNA"/>
</dbReference>
<evidence type="ECO:0000259" key="2">
    <source>
        <dbReference type="SMART" id="SM00382"/>
    </source>
</evidence>
<dbReference type="PANTHER" id="PTHR46411">
    <property type="entry name" value="FAMILY ATPASE, PUTATIVE-RELATED"/>
    <property type="match status" value="1"/>
</dbReference>
<evidence type="ECO:0000256" key="1">
    <source>
        <dbReference type="SAM" id="MobiDB-lite"/>
    </source>
</evidence>
<dbReference type="InterPro" id="IPR003959">
    <property type="entry name" value="ATPase_AAA_core"/>
</dbReference>
<organism evidence="3 4">
    <name type="scientific">Knufia obscura</name>
    <dbReference type="NCBI Taxonomy" id="1635080"/>
    <lineage>
        <taxon>Eukaryota</taxon>
        <taxon>Fungi</taxon>
        <taxon>Dikarya</taxon>
        <taxon>Ascomycota</taxon>
        <taxon>Pezizomycotina</taxon>
        <taxon>Eurotiomycetes</taxon>
        <taxon>Chaetothyriomycetidae</taxon>
        <taxon>Chaetothyriales</taxon>
        <taxon>Trichomeriaceae</taxon>
        <taxon>Knufia</taxon>
    </lineage>
</organism>
<feature type="domain" description="AAA+ ATPase" evidence="2">
    <location>
        <begin position="480"/>
        <end position="587"/>
    </location>
</feature>
<feature type="region of interest" description="Disordered" evidence="1">
    <location>
        <begin position="681"/>
        <end position="713"/>
    </location>
</feature>
<protein>
    <recommendedName>
        <fullName evidence="2">AAA+ ATPase domain-containing protein</fullName>
    </recommendedName>
</protein>
<reference evidence="3 4" key="1">
    <citation type="journal article" date="2023" name="Res Sq">
        <title>Genomic and morphological characterization of Knufia obscura isolated from the Mars 2020 spacecraft assembly facility.</title>
        <authorList>
            <person name="Chander A.M."/>
            <person name="Teixeira M.M."/>
            <person name="Singh N.K."/>
            <person name="Williams M.P."/>
            <person name="Parker C.W."/>
            <person name="Leo P."/>
            <person name="Stajich J.E."/>
            <person name="Torok T."/>
            <person name="Tighe S."/>
            <person name="Mason C.E."/>
            <person name="Venkateswaran K."/>
        </authorList>
    </citation>
    <scope>NUCLEOTIDE SEQUENCE [LARGE SCALE GENOMIC DNA]</scope>
    <source>
        <strain evidence="3 4">CCFEE 5817</strain>
    </source>
</reference>
<evidence type="ECO:0000313" key="3">
    <source>
        <dbReference type="EMBL" id="KAK5939351.1"/>
    </source>
</evidence>
<proteinExistence type="predicted"/>
<dbReference type="SUPFAM" id="SSF52540">
    <property type="entry name" value="P-loop containing nucleoside triphosphate hydrolases"/>
    <property type="match status" value="1"/>
</dbReference>
<feature type="compositionally biased region" description="Polar residues" evidence="1">
    <location>
        <begin position="690"/>
        <end position="702"/>
    </location>
</feature>
<keyword evidence="4" id="KW-1185">Reference proteome</keyword>
<dbReference type="PANTHER" id="PTHR46411:SF2">
    <property type="entry name" value="AAA+ ATPASE DOMAIN-CONTAINING PROTEIN"/>
    <property type="match status" value="1"/>
</dbReference>
<dbReference type="Pfam" id="PF00004">
    <property type="entry name" value="AAA"/>
    <property type="match status" value="1"/>
</dbReference>
<dbReference type="InterPro" id="IPR054289">
    <property type="entry name" value="DUF7025"/>
</dbReference>
<gene>
    <name evidence="3" type="ORF">PMZ80_008655</name>
</gene>
<accession>A0ABR0RFF1</accession>
<comment type="caution">
    <text evidence="3">The sequence shown here is derived from an EMBL/GenBank/DDBJ whole genome shotgun (WGS) entry which is preliminary data.</text>
</comment>
<dbReference type="GeneID" id="90002104"/>
<dbReference type="Pfam" id="PF22942">
    <property type="entry name" value="DUF7025"/>
    <property type="match status" value="1"/>
</dbReference>
<dbReference type="SMART" id="SM00382">
    <property type="entry name" value="AAA"/>
    <property type="match status" value="1"/>
</dbReference>